<feature type="active site" description="Nucleophile" evidence="5">
    <location>
        <position position="17"/>
    </location>
</feature>
<reference evidence="7 8" key="1">
    <citation type="submission" date="2019-12" db="EMBL/GenBank/DDBJ databases">
        <title>Genome sequencing and assembly of endphytes of Porphyra tenera.</title>
        <authorList>
            <person name="Park J.M."/>
            <person name="Shin R."/>
            <person name="Jo S.H."/>
        </authorList>
    </citation>
    <scope>NUCLEOTIDE SEQUENCE [LARGE SCALE GENOMIC DNA]</scope>
    <source>
        <strain evidence="7 8">GPM4</strain>
    </source>
</reference>
<evidence type="ECO:0000256" key="4">
    <source>
        <dbReference type="ARBA" id="ARBA00022912"/>
    </source>
</evidence>
<comment type="similarity">
    <text evidence="1">Belongs to the low molecular weight phosphotyrosine protein phosphatase family.</text>
</comment>
<dbReference type="InterPro" id="IPR050438">
    <property type="entry name" value="LMW_PTPase"/>
</dbReference>
<name>A0A857JFC0_9ALTE</name>
<organism evidence="7 8">
    <name type="scientific">Paraglaciecola mesophila</name>
    <dbReference type="NCBI Taxonomy" id="197222"/>
    <lineage>
        <taxon>Bacteria</taxon>
        <taxon>Pseudomonadati</taxon>
        <taxon>Pseudomonadota</taxon>
        <taxon>Gammaproteobacteria</taxon>
        <taxon>Alteromonadales</taxon>
        <taxon>Alteromonadaceae</taxon>
        <taxon>Paraglaciecola</taxon>
    </lineage>
</organism>
<proteinExistence type="inferred from homology"/>
<feature type="domain" description="Phosphotyrosine protein phosphatase I" evidence="6">
    <location>
        <begin position="11"/>
        <end position="157"/>
    </location>
</feature>
<dbReference type="PRINTS" id="PR00719">
    <property type="entry name" value="LMWPTPASE"/>
</dbReference>
<protein>
    <recommendedName>
        <fullName evidence="2">protein-tyrosine-phosphatase</fullName>
        <ecNumber evidence="2">3.1.3.48</ecNumber>
    </recommendedName>
</protein>
<dbReference type="OrthoDB" id="9784339at2"/>
<evidence type="ECO:0000259" key="6">
    <source>
        <dbReference type="SMART" id="SM00226"/>
    </source>
</evidence>
<dbReference type="InterPro" id="IPR023485">
    <property type="entry name" value="Ptyr_pPase"/>
</dbReference>
<dbReference type="FunFam" id="3.40.50.2300:FF:000113">
    <property type="entry name" value="Low molecular weight protein-tyrosine-phosphatase"/>
    <property type="match status" value="1"/>
</dbReference>
<evidence type="ECO:0000313" key="7">
    <source>
        <dbReference type="EMBL" id="QHJ10703.1"/>
    </source>
</evidence>
<dbReference type="SMART" id="SM00226">
    <property type="entry name" value="LMWPc"/>
    <property type="match status" value="1"/>
</dbReference>
<dbReference type="KEGG" id="pmes:FX988_00923"/>
<keyword evidence="8" id="KW-1185">Reference proteome</keyword>
<evidence type="ECO:0000256" key="3">
    <source>
        <dbReference type="ARBA" id="ARBA00022801"/>
    </source>
</evidence>
<sequence length="163" mass="18528">MFDKKVEKHITSVLFVCLGNICRSPSAEAIFRHKANHAGLAIKIDSAGTLGAHIGSQPDKRSRAVGEERGYHFKKIKCRKVNSSDFEQFDYVIAMDKANVRNLKEICPEEYQHKISLMMSFCEANEEEVPDPYYGGKRGFEYVLDLIEQASDGLIEHIKQHHT</sequence>
<dbReference type="InterPro" id="IPR036196">
    <property type="entry name" value="Ptyr_pPase_sf"/>
</dbReference>
<evidence type="ECO:0000256" key="2">
    <source>
        <dbReference type="ARBA" id="ARBA00013064"/>
    </source>
</evidence>
<feature type="active site" description="Proton donor" evidence="5">
    <location>
        <position position="131"/>
    </location>
</feature>
<evidence type="ECO:0000256" key="5">
    <source>
        <dbReference type="PIRSR" id="PIRSR617867-1"/>
    </source>
</evidence>
<keyword evidence="4" id="KW-0904">Protein phosphatase</keyword>
<dbReference type="RefSeq" id="WP_160178548.1">
    <property type="nucleotide sequence ID" value="NZ_CP047656.1"/>
</dbReference>
<dbReference type="PANTHER" id="PTHR11717:SF7">
    <property type="entry name" value="LOW MOLECULAR WEIGHT PHOSPHOTYROSINE PROTEIN PHOSPHATASE"/>
    <property type="match status" value="1"/>
</dbReference>
<accession>A0A857JFC0</accession>
<dbReference type="Gene3D" id="3.40.50.2300">
    <property type="match status" value="1"/>
</dbReference>
<dbReference type="EC" id="3.1.3.48" evidence="2"/>
<gene>
    <name evidence="7" type="ORF">FX988_00923</name>
</gene>
<feature type="active site" evidence="5">
    <location>
        <position position="23"/>
    </location>
</feature>
<dbReference type="EMBL" id="CP047656">
    <property type="protein sequence ID" value="QHJ10703.1"/>
    <property type="molecule type" value="Genomic_DNA"/>
</dbReference>
<dbReference type="SUPFAM" id="SSF52788">
    <property type="entry name" value="Phosphotyrosine protein phosphatases I"/>
    <property type="match status" value="1"/>
</dbReference>
<dbReference type="InterPro" id="IPR017867">
    <property type="entry name" value="Tyr_phospatase_low_mol_wt"/>
</dbReference>
<dbReference type="CDD" id="cd16343">
    <property type="entry name" value="LMWPTP"/>
    <property type="match status" value="1"/>
</dbReference>
<dbReference type="Pfam" id="PF01451">
    <property type="entry name" value="LMWPc"/>
    <property type="match status" value="1"/>
</dbReference>
<dbReference type="PANTHER" id="PTHR11717">
    <property type="entry name" value="LOW MOLECULAR WEIGHT PROTEIN TYROSINE PHOSPHATASE"/>
    <property type="match status" value="1"/>
</dbReference>
<evidence type="ECO:0000256" key="1">
    <source>
        <dbReference type="ARBA" id="ARBA00011063"/>
    </source>
</evidence>
<evidence type="ECO:0000313" key="8">
    <source>
        <dbReference type="Proteomes" id="UP000464524"/>
    </source>
</evidence>
<dbReference type="GO" id="GO:0004725">
    <property type="term" value="F:protein tyrosine phosphatase activity"/>
    <property type="evidence" value="ECO:0007669"/>
    <property type="project" value="UniProtKB-EC"/>
</dbReference>
<dbReference type="AlphaFoldDB" id="A0A857JFC0"/>
<dbReference type="Proteomes" id="UP000464524">
    <property type="component" value="Chromosome"/>
</dbReference>
<keyword evidence="3 7" id="KW-0378">Hydrolase</keyword>